<dbReference type="InterPro" id="IPR023058">
    <property type="entry name" value="PPIase_PpiC_CS"/>
</dbReference>
<dbReference type="InterPro" id="IPR000297">
    <property type="entry name" value="PPIase_PpiC"/>
</dbReference>
<proteinExistence type="inferred from homology"/>
<name>A0A1H9JTN8_9LACT</name>
<dbReference type="PANTHER" id="PTHR47245:SF1">
    <property type="entry name" value="FOLDASE PROTEIN PRSA"/>
    <property type="match status" value="1"/>
</dbReference>
<dbReference type="EMBL" id="FOGF01000010">
    <property type="protein sequence ID" value="SEQ90180.1"/>
    <property type="molecule type" value="Genomic_DNA"/>
</dbReference>
<accession>A0A1H9JTN8</accession>
<dbReference type="InterPro" id="IPR046357">
    <property type="entry name" value="PPIase_dom_sf"/>
</dbReference>
<dbReference type="PROSITE" id="PS50198">
    <property type="entry name" value="PPIC_PPIASE_2"/>
    <property type="match status" value="1"/>
</dbReference>
<evidence type="ECO:0000313" key="16">
    <source>
        <dbReference type="Proteomes" id="UP000198556"/>
    </source>
</evidence>
<keyword evidence="7 11" id="KW-0472">Membrane</keyword>
<dbReference type="STRING" id="137733.SAMN05421767_11031"/>
<keyword evidence="8 11" id="KW-0564">Palmitate</keyword>
<keyword evidence="16" id="KW-1185">Reference proteome</keyword>
<feature type="domain" description="PpiC" evidence="14">
    <location>
        <begin position="140"/>
        <end position="239"/>
    </location>
</feature>
<evidence type="ECO:0000256" key="7">
    <source>
        <dbReference type="ARBA" id="ARBA00023136"/>
    </source>
</evidence>
<evidence type="ECO:0000256" key="2">
    <source>
        <dbReference type="ARBA" id="ARBA00004193"/>
    </source>
</evidence>
<keyword evidence="10 11" id="KW-0449">Lipoprotein</keyword>
<evidence type="ECO:0000256" key="4">
    <source>
        <dbReference type="ARBA" id="ARBA00022475"/>
    </source>
</evidence>
<dbReference type="InterPro" id="IPR027304">
    <property type="entry name" value="Trigger_fact/SurA_dom_sf"/>
</dbReference>
<keyword evidence="6 11" id="KW-0697">Rotamase</keyword>
<feature type="signal peptide" evidence="13">
    <location>
        <begin position="1"/>
        <end position="18"/>
    </location>
</feature>
<dbReference type="AlphaFoldDB" id="A0A1H9JTN8"/>
<dbReference type="HAMAP" id="MF_01145">
    <property type="entry name" value="Foldase_PrsA"/>
    <property type="match status" value="1"/>
</dbReference>
<keyword evidence="5 11" id="KW-0732">Signal</keyword>
<evidence type="ECO:0000256" key="3">
    <source>
        <dbReference type="ARBA" id="ARBA00006071"/>
    </source>
</evidence>
<dbReference type="GO" id="GO:0003755">
    <property type="term" value="F:peptidyl-prolyl cis-trans isomerase activity"/>
    <property type="evidence" value="ECO:0007669"/>
    <property type="project" value="UniProtKB-UniRule"/>
</dbReference>
<sequence length="332" mass="36220">MKKRIVGTLALASTMMLAACSNSEDVATSNVGSVTKDELYTALKQDAGSMTLQRLLLVKVLENNVDDTKALKEEADKDVLAQVEQNGGQEAFEGLLMQSGMGSIAQYKERVYLNKLITEAVKKATPFTDEEIQAAYDAWEPSITVQHILIKNDKDDAAAKQKAEDLIKQINDGADFAELAKENSEDSASAVNGGTIGPFKREEMVPEFSEAAYGLANVGDVTQEPVKTQFGYHIIKLTDKPEKGDLESVRPQLEDEMIQGKLQDSGYIHDVLSDLMQKADIKIEDKDLQDAIKEFMPVEDKDASSDKDSNNQSESAPTEDSEAPAESSSSAE</sequence>
<feature type="compositionally biased region" description="Basic and acidic residues" evidence="12">
    <location>
        <begin position="293"/>
        <end position="309"/>
    </location>
</feature>
<evidence type="ECO:0000256" key="9">
    <source>
        <dbReference type="ARBA" id="ARBA00023235"/>
    </source>
</evidence>
<evidence type="ECO:0000259" key="14">
    <source>
        <dbReference type="PROSITE" id="PS50198"/>
    </source>
</evidence>
<dbReference type="InterPro" id="IPR050245">
    <property type="entry name" value="PrsA_foldase"/>
</dbReference>
<dbReference type="SUPFAM" id="SSF54534">
    <property type="entry name" value="FKBP-like"/>
    <property type="match status" value="1"/>
</dbReference>
<keyword evidence="4 11" id="KW-1003">Cell membrane</keyword>
<evidence type="ECO:0000256" key="6">
    <source>
        <dbReference type="ARBA" id="ARBA00023110"/>
    </source>
</evidence>
<feature type="region of interest" description="Disordered" evidence="12">
    <location>
        <begin position="293"/>
        <end position="332"/>
    </location>
</feature>
<evidence type="ECO:0000256" key="11">
    <source>
        <dbReference type="HAMAP-Rule" id="MF_01145"/>
    </source>
</evidence>
<evidence type="ECO:0000256" key="1">
    <source>
        <dbReference type="ARBA" id="ARBA00000971"/>
    </source>
</evidence>
<dbReference type="PROSITE" id="PS51257">
    <property type="entry name" value="PROKAR_LIPOPROTEIN"/>
    <property type="match status" value="1"/>
</dbReference>
<dbReference type="OrthoDB" id="14196at2"/>
<dbReference type="GO" id="GO:0006457">
    <property type="term" value="P:protein folding"/>
    <property type="evidence" value="ECO:0007669"/>
    <property type="project" value="UniProtKB-UniRule"/>
</dbReference>
<dbReference type="Gene3D" id="3.10.50.40">
    <property type="match status" value="1"/>
</dbReference>
<evidence type="ECO:0000313" key="15">
    <source>
        <dbReference type="EMBL" id="SEQ90180.1"/>
    </source>
</evidence>
<evidence type="ECO:0000256" key="12">
    <source>
        <dbReference type="SAM" id="MobiDB-lite"/>
    </source>
</evidence>
<evidence type="ECO:0000256" key="5">
    <source>
        <dbReference type="ARBA" id="ARBA00022729"/>
    </source>
</evidence>
<comment type="function">
    <text evidence="11">Plays a major role in protein secretion by helping the post-translocational extracellular folding of several secreted proteins.</text>
</comment>
<comment type="catalytic activity">
    <reaction evidence="1 11">
        <text>[protein]-peptidylproline (omega=180) = [protein]-peptidylproline (omega=0)</text>
        <dbReference type="Rhea" id="RHEA:16237"/>
        <dbReference type="Rhea" id="RHEA-COMP:10747"/>
        <dbReference type="Rhea" id="RHEA-COMP:10748"/>
        <dbReference type="ChEBI" id="CHEBI:83833"/>
        <dbReference type="ChEBI" id="CHEBI:83834"/>
        <dbReference type="EC" id="5.2.1.8"/>
    </reaction>
</comment>
<dbReference type="PROSITE" id="PS01096">
    <property type="entry name" value="PPIC_PPIASE_1"/>
    <property type="match status" value="1"/>
</dbReference>
<organism evidence="15 16">
    <name type="scientific">Granulicatella balaenopterae</name>
    <dbReference type="NCBI Taxonomy" id="137733"/>
    <lineage>
        <taxon>Bacteria</taxon>
        <taxon>Bacillati</taxon>
        <taxon>Bacillota</taxon>
        <taxon>Bacilli</taxon>
        <taxon>Lactobacillales</taxon>
        <taxon>Carnobacteriaceae</taxon>
        <taxon>Granulicatella</taxon>
    </lineage>
</organism>
<dbReference type="Pfam" id="PF13616">
    <property type="entry name" value="Rotamase_3"/>
    <property type="match status" value="1"/>
</dbReference>
<reference evidence="15 16" key="1">
    <citation type="submission" date="2016-10" db="EMBL/GenBank/DDBJ databases">
        <authorList>
            <person name="de Groot N.N."/>
        </authorList>
    </citation>
    <scope>NUCLEOTIDE SEQUENCE [LARGE SCALE GENOMIC DNA]</scope>
    <source>
        <strain evidence="15 16">DSM 15827</strain>
    </source>
</reference>
<dbReference type="GO" id="GO:0005886">
    <property type="term" value="C:plasma membrane"/>
    <property type="evidence" value="ECO:0007669"/>
    <property type="project" value="UniProtKB-SubCell"/>
</dbReference>
<comment type="similarity">
    <text evidence="3 11">Belongs to the PrsA family.</text>
</comment>
<dbReference type="Proteomes" id="UP000198556">
    <property type="component" value="Unassembled WGS sequence"/>
</dbReference>
<dbReference type="RefSeq" id="WP_089746343.1">
    <property type="nucleotide sequence ID" value="NZ_FOGF01000010.1"/>
</dbReference>
<evidence type="ECO:0000256" key="10">
    <source>
        <dbReference type="ARBA" id="ARBA00023288"/>
    </source>
</evidence>
<protein>
    <recommendedName>
        <fullName evidence="11">Foldase protein PrsA</fullName>
        <ecNumber evidence="11">5.2.1.8</ecNumber>
    </recommendedName>
</protein>
<dbReference type="InterPro" id="IPR023059">
    <property type="entry name" value="Foldase_PrsA"/>
</dbReference>
<feature type="chain" id="PRO_5039147576" description="Foldase protein PrsA" evidence="13">
    <location>
        <begin position="19"/>
        <end position="332"/>
    </location>
</feature>
<comment type="subcellular location">
    <subcellularLocation>
        <location evidence="2 11">Cell membrane</location>
        <topology evidence="2 11">Lipid-anchor</topology>
    </subcellularLocation>
</comment>
<evidence type="ECO:0000256" key="13">
    <source>
        <dbReference type="SAM" id="SignalP"/>
    </source>
</evidence>
<keyword evidence="9 11" id="KW-0413">Isomerase</keyword>
<evidence type="ECO:0000256" key="8">
    <source>
        <dbReference type="ARBA" id="ARBA00023139"/>
    </source>
</evidence>
<dbReference type="EC" id="5.2.1.8" evidence="11"/>
<gene>
    <name evidence="11" type="primary">prsA</name>
    <name evidence="15" type="ORF">SAMN05421767_11031</name>
</gene>
<dbReference type="PANTHER" id="PTHR47245">
    <property type="entry name" value="PEPTIDYLPROLYL ISOMERASE"/>
    <property type="match status" value="1"/>
</dbReference>
<dbReference type="SUPFAM" id="SSF109998">
    <property type="entry name" value="Triger factor/SurA peptide-binding domain-like"/>
    <property type="match status" value="1"/>
</dbReference>